<dbReference type="Proteomes" id="UP001215533">
    <property type="component" value="Plasmid p1_CACC879"/>
</dbReference>
<geneLocation type="plasmid" evidence="1 2">
    <name>p1_CACC879</name>
</geneLocation>
<dbReference type="RefSeq" id="WP_039098496.1">
    <property type="nucleotide sequence ID" value="NZ_CBCPIN010000012.1"/>
</dbReference>
<evidence type="ECO:0000313" key="2">
    <source>
        <dbReference type="Proteomes" id="UP001215533"/>
    </source>
</evidence>
<keyword evidence="1" id="KW-0614">Plasmid</keyword>
<protein>
    <submittedName>
        <fullName evidence="1">Uncharacterized protein</fullName>
    </submittedName>
</protein>
<dbReference type="AlphaFoldDB" id="A0AAJ5RH32"/>
<gene>
    <name evidence="1" type="ORF">PSR33_09870</name>
</gene>
<name>A0AAJ5RH32_LATCU</name>
<accession>A0AAJ5RH32</accession>
<reference evidence="1" key="1">
    <citation type="submission" date="2023-02" db="EMBL/GenBank/DDBJ databases">
        <title>Complete genome sequence of Lactobacillus curvatus CACC879 isolated from Pig feces.</title>
        <authorList>
            <person name="Park S."/>
            <person name="Park M.A."/>
            <person name="Kim D.-H."/>
            <person name="Kim Y."/>
        </authorList>
    </citation>
    <scope>NUCLEOTIDE SEQUENCE</scope>
    <source>
        <strain evidence="1">Curvatus</strain>
        <plasmid evidence="1">p1_CACC879</plasmid>
    </source>
</reference>
<evidence type="ECO:0000313" key="1">
    <source>
        <dbReference type="EMBL" id="WDC92857.1"/>
    </source>
</evidence>
<organism evidence="1 2">
    <name type="scientific">Latilactobacillus curvatus</name>
    <name type="common">Lactobacillus curvatus</name>
    <dbReference type="NCBI Taxonomy" id="28038"/>
    <lineage>
        <taxon>Bacteria</taxon>
        <taxon>Bacillati</taxon>
        <taxon>Bacillota</taxon>
        <taxon>Bacilli</taxon>
        <taxon>Lactobacillales</taxon>
        <taxon>Lactobacillaceae</taxon>
        <taxon>Latilactobacillus</taxon>
    </lineage>
</organism>
<sequence length="107" mass="12150">MGQVIQIDRTDDVLAELIADKLFKKIAPVVEKNTAKLFDQYVNNDDVMDKKTMCKTIFHCDTATFDSRYNSLDFPFIGDGSRKAYSKKAVTKWIADHQQTIGGQLND</sequence>
<proteinExistence type="predicted"/>
<dbReference type="EMBL" id="CP117684">
    <property type="protein sequence ID" value="WDC92857.1"/>
    <property type="molecule type" value="Genomic_DNA"/>
</dbReference>